<organism evidence="4 5">
    <name type="scientific">Stachybotrys elegans</name>
    <dbReference type="NCBI Taxonomy" id="80388"/>
    <lineage>
        <taxon>Eukaryota</taxon>
        <taxon>Fungi</taxon>
        <taxon>Dikarya</taxon>
        <taxon>Ascomycota</taxon>
        <taxon>Pezizomycotina</taxon>
        <taxon>Sordariomycetes</taxon>
        <taxon>Hypocreomycetidae</taxon>
        <taxon>Hypocreales</taxon>
        <taxon>Stachybotryaceae</taxon>
        <taxon>Stachybotrys</taxon>
    </lineage>
</organism>
<dbReference type="EMBL" id="JAGPNK010000008">
    <property type="protein sequence ID" value="KAH7317142.1"/>
    <property type="molecule type" value="Genomic_DNA"/>
</dbReference>
<dbReference type="Gene3D" id="2.70.50.30">
    <property type="entry name" value="Coagulation Factor XIII, subunit A, domain 1"/>
    <property type="match status" value="1"/>
</dbReference>
<sequence>MSEFNEDLVLQGTETEETAPGKFFTLSIQFKIENDLISGLTLKRRVELKGMAVGRRTDAIGSHVAGGPYTASFGEEEAPSGALARERYIHKAKIQDDDGNVHSEFDFVLDVKEEW</sequence>
<dbReference type="GO" id="GO:0005094">
    <property type="term" value="F:Rho GDP-dissociation inhibitor activity"/>
    <property type="evidence" value="ECO:0007669"/>
    <property type="project" value="InterPro"/>
</dbReference>
<dbReference type="SUPFAM" id="SSF81296">
    <property type="entry name" value="E set domains"/>
    <property type="match status" value="1"/>
</dbReference>
<evidence type="ECO:0000313" key="4">
    <source>
        <dbReference type="EMBL" id="KAH7317142.1"/>
    </source>
</evidence>
<keyword evidence="5" id="KW-1185">Reference proteome</keyword>
<evidence type="ECO:0000256" key="3">
    <source>
        <dbReference type="ARBA" id="ARBA00022490"/>
    </source>
</evidence>
<keyword evidence="3" id="KW-0963">Cytoplasm</keyword>
<evidence type="ECO:0000313" key="5">
    <source>
        <dbReference type="Proteomes" id="UP000813444"/>
    </source>
</evidence>
<accession>A0A8K0SRS3</accession>
<comment type="similarity">
    <text evidence="2">Belongs to the Rho GDI family.</text>
</comment>
<comment type="caution">
    <text evidence="4">The sequence shown here is derived from an EMBL/GenBank/DDBJ whole genome shotgun (WGS) entry which is preliminary data.</text>
</comment>
<dbReference type="AlphaFoldDB" id="A0A8K0SRS3"/>
<dbReference type="OrthoDB" id="1683373at2759"/>
<dbReference type="GO" id="GO:0007266">
    <property type="term" value="P:Rho protein signal transduction"/>
    <property type="evidence" value="ECO:0007669"/>
    <property type="project" value="InterPro"/>
</dbReference>
<dbReference type="Proteomes" id="UP000813444">
    <property type="component" value="Unassembled WGS sequence"/>
</dbReference>
<dbReference type="InterPro" id="IPR000406">
    <property type="entry name" value="Rho_GDI"/>
</dbReference>
<comment type="subcellular location">
    <subcellularLocation>
        <location evidence="1">Cytoplasm</location>
    </subcellularLocation>
</comment>
<dbReference type="Pfam" id="PF02115">
    <property type="entry name" value="Rho_GDI"/>
    <property type="match status" value="1"/>
</dbReference>
<reference evidence="4" key="1">
    <citation type="journal article" date="2021" name="Nat. Commun.">
        <title>Genetic determinants of endophytism in the Arabidopsis root mycobiome.</title>
        <authorList>
            <person name="Mesny F."/>
            <person name="Miyauchi S."/>
            <person name="Thiergart T."/>
            <person name="Pickel B."/>
            <person name="Atanasova L."/>
            <person name="Karlsson M."/>
            <person name="Huettel B."/>
            <person name="Barry K.W."/>
            <person name="Haridas S."/>
            <person name="Chen C."/>
            <person name="Bauer D."/>
            <person name="Andreopoulos W."/>
            <person name="Pangilinan J."/>
            <person name="LaButti K."/>
            <person name="Riley R."/>
            <person name="Lipzen A."/>
            <person name="Clum A."/>
            <person name="Drula E."/>
            <person name="Henrissat B."/>
            <person name="Kohler A."/>
            <person name="Grigoriev I.V."/>
            <person name="Martin F.M."/>
            <person name="Hacquard S."/>
        </authorList>
    </citation>
    <scope>NUCLEOTIDE SEQUENCE</scope>
    <source>
        <strain evidence="4">MPI-CAGE-CH-0235</strain>
    </source>
</reference>
<evidence type="ECO:0000256" key="2">
    <source>
        <dbReference type="ARBA" id="ARBA00009758"/>
    </source>
</evidence>
<evidence type="ECO:0000256" key="1">
    <source>
        <dbReference type="ARBA" id="ARBA00004496"/>
    </source>
</evidence>
<dbReference type="InterPro" id="IPR014756">
    <property type="entry name" value="Ig_E-set"/>
</dbReference>
<proteinExistence type="inferred from homology"/>
<protein>
    <submittedName>
        <fullName evidence="4">Immunoglobulin E-set</fullName>
    </submittedName>
</protein>
<dbReference type="PANTHER" id="PTHR10980">
    <property type="entry name" value="RHO GDP-DISSOCIATION INHIBITOR"/>
    <property type="match status" value="1"/>
</dbReference>
<dbReference type="GO" id="GO:0016020">
    <property type="term" value="C:membrane"/>
    <property type="evidence" value="ECO:0007669"/>
    <property type="project" value="TreeGrafter"/>
</dbReference>
<name>A0A8K0SRS3_9HYPO</name>
<dbReference type="GO" id="GO:0005829">
    <property type="term" value="C:cytosol"/>
    <property type="evidence" value="ECO:0007669"/>
    <property type="project" value="TreeGrafter"/>
</dbReference>
<dbReference type="PANTHER" id="PTHR10980:SF3">
    <property type="entry name" value="LD16419P"/>
    <property type="match status" value="1"/>
</dbReference>
<gene>
    <name evidence="4" type="ORF">B0I35DRAFT_512919</name>
</gene>
<dbReference type="InterPro" id="IPR024792">
    <property type="entry name" value="RhoGDI_dom_sf"/>
</dbReference>